<evidence type="ECO:0000313" key="2">
    <source>
        <dbReference type="EMBL" id="SDM99749.1"/>
    </source>
</evidence>
<dbReference type="InterPro" id="IPR016181">
    <property type="entry name" value="Acyl_CoA_acyltransferase"/>
</dbReference>
<dbReference type="Proteomes" id="UP000199309">
    <property type="component" value="Unassembled WGS sequence"/>
</dbReference>
<name>A0A1G9XSE3_9FIRM</name>
<dbReference type="Gene3D" id="3.40.630.30">
    <property type="match status" value="1"/>
</dbReference>
<proteinExistence type="predicted"/>
<dbReference type="GO" id="GO:0005840">
    <property type="term" value="C:ribosome"/>
    <property type="evidence" value="ECO:0007669"/>
    <property type="project" value="UniProtKB-KW"/>
</dbReference>
<accession>A0A1G9XSE3</accession>
<evidence type="ECO:0000259" key="1">
    <source>
        <dbReference type="PROSITE" id="PS51186"/>
    </source>
</evidence>
<keyword evidence="3" id="KW-1185">Reference proteome</keyword>
<gene>
    <name evidence="2" type="ORF">SAMN05660299_01913</name>
</gene>
<organism evidence="2 3">
    <name type="scientific">Megasphaera paucivorans</name>
    <dbReference type="NCBI Taxonomy" id="349095"/>
    <lineage>
        <taxon>Bacteria</taxon>
        <taxon>Bacillati</taxon>
        <taxon>Bacillota</taxon>
        <taxon>Negativicutes</taxon>
        <taxon>Veillonellales</taxon>
        <taxon>Veillonellaceae</taxon>
        <taxon>Megasphaera</taxon>
    </lineage>
</organism>
<protein>
    <submittedName>
        <fullName evidence="2">Ribosomal protein S18 acetylase RimI</fullName>
    </submittedName>
</protein>
<dbReference type="AlphaFoldDB" id="A0A1G9XSE3"/>
<dbReference type="RefSeq" id="WP_091651110.1">
    <property type="nucleotide sequence ID" value="NZ_FNHQ01000019.1"/>
</dbReference>
<keyword evidence="2" id="KW-0689">Ribosomal protein</keyword>
<dbReference type="SUPFAM" id="SSF55729">
    <property type="entry name" value="Acyl-CoA N-acyltransferases (Nat)"/>
    <property type="match status" value="1"/>
</dbReference>
<dbReference type="GO" id="GO:0016747">
    <property type="term" value="F:acyltransferase activity, transferring groups other than amino-acyl groups"/>
    <property type="evidence" value="ECO:0007669"/>
    <property type="project" value="InterPro"/>
</dbReference>
<dbReference type="Pfam" id="PF00583">
    <property type="entry name" value="Acetyltransf_1"/>
    <property type="match status" value="1"/>
</dbReference>
<keyword evidence="2" id="KW-0687">Ribonucleoprotein</keyword>
<sequence>MELRLAQASDINRIYEIIMQGRNFLKRCGVNQWQNGYPNKENIMEDIERQTGYMLCDAEKSAAYACIDFDGEPAYDHLRGTWLDQNDYAVIHRMAVDDSYKGQGLAKQFFEKIETFVCARGILSIRVDTDNDNSIMKHLIEKSGYVYCGTIWFDNSIKIAYQKQLGLDKRP</sequence>
<dbReference type="PROSITE" id="PS51186">
    <property type="entry name" value="GNAT"/>
    <property type="match status" value="1"/>
</dbReference>
<evidence type="ECO:0000313" key="3">
    <source>
        <dbReference type="Proteomes" id="UP000199309"/>
    </source>
</evidence>
<dbReference type="OrthoDB" id="9796381at2"/>
<dbReference type="InterPro" id="IPR000182">
    <property type="entry name" value="GNAT_dom"/>
</dbReference>
<dbReference type="STRING" id="349095.SAMN05660299_01913"/>
<dbReference type="EMBL" id="FNHQ01000019">
    <property type="protein sequence ID" value="SDM99749.1"/>
    <property type="molecule type" value="Genomic_DNA"/>
</dbReference>
<reference evidence="2 3" key="1">
    <citation type="submission" date="2016-10" db="EMBL/GenBank/DDBJ databases">
        <authorList>
            <person name="de Groot N.N."/>
        </authorList>
    </citation>
    <scope>NUCLEOTIDE SEQUENCE [LARGE SCALE GENOMIC DNA]</scope>
    <source>
        <strain evidence="2 3">DSM 16981</strain>
    </source>
</reference>
<dbReference type="CDD" id="cd04301">
    <property type="entry name" value="NAT_SF"/>
    <property type="match status" value="1"/>
</dbReference>
<feature type="domain" description="N-acetyltransferase" evidence="1">
    <location>
        <begin position="1"/>
        <end position="168"/>
    </location>
</feature>